<evidence type="ECO:0000313" key="2">
    <source>
        <dbReference type="Proteomes" id="UP000489600"/>
    </source>
</evidence>
<evidence type="ECO:0000313" key="1">
    <source>
        <dbReference type="EMBL" id="VVA94182.1"/>
    </source>
</evidence>
<comment type="caution">
    <text evidence="1">The sequence shown here is derived from an EMBL/GenBank/DDBJ whole genome shotgun (WGS) entry which is preliminary data.</text>
</comment>
<protein>
    <submittedName>
        <fullName evidence="1">Uncharacterized protein</fullName>
    </submittedName>
</protein>
<proteinExistence type="predicted"/>
<dbReference type="EMBL" id="CABITT030000002">
    <property type="protein sequence ID" value="VVA94182.1"/>
    <property type="molecule type" value="Genomic_DNA"/>
</dbReference>
<dbReference type="AlphaFoldDB" id="A0A565AXR4"/>
<gene>
    <name evidence="1" type="ORF">ANE_LOCUS4627</name>
</gene>
<dbReference type="Proteomes" id="UP000489600">
    <property type="component" value="Unassembled WGS sequence"/>
</dbReference>
<name>A0A565AXR4_9BRAS</name>
<organism evidence="1 2">
    <name type="scientific">Arabis nemorensis</name>
    <dbReference type="NCBI Taxonomy" id="586526"/>
    <lineage>
        <taxon>Eukaryota</taxon>
        <taxon>Viridiplantae</taxon>
        <taxon>Streptophyta</taxon>
        <taxon>Embryophyta</taxon>
        <taxon>Tracheophyta</taxon>
        <taxon>Spermatophyta</taxon>
        <taxon>Magnoliopsida</taxon>
        <taxon>eudicotyledons</taxon>
        <taxon>Gunneridae</taxon>
        <taxon>Pentapetalae</taxon>
        <taxon>rosids</taxon>
        <taxon>malvids</taxon>
        <taxon>Brassicales</taxon>
        <taxon>Brassicaceae</taxon>
        <taxon>Arabideae</taxon>
        <taxon>Arabis</taxon>
    </lineage>
</organism>
<sequence>MSFNLWFHSVFEETPYQFIKYCENRDVAFQQITTTGIDTLGGLIVLGAEIDLNISVNTFEQHEA</sequence>
<reference evidence="1" key="1">
    <citation type="submission" date="2019-07" db="EMBL/GenBank/DDBJ databases">
        <authorList>
            <person name="Dittberner H."/>
        </authorList>
    </citation>
    <scope>NUCLEOTIDE SEQUENCE [LARGE SCALE GENOMIC DNA]</scope>
</reference>
<keyword evidence="2" id="KW-1185">Reference proteome</keyword>
<accession>A0A565AXR4</accession>